<dbReference type="RefSeq" id="WP_105332948.1">
    <property type="nucleotide sequence ID" value="NZ_PUHY01000015.1"/>
</dbReference>
<dbReference type="Proteomes" id="UP000238322">
    <property type="component" value="Unassembled WGS sequence"/>
</dbReference>
<evidence type="ECO:0000256" key="1">
    <source>
        <dbReference type="ARBA" id="ARBA00022729"/>
    </source>
</evidence>
<comment type="caution">
    <text evidence="3">The sequence shown here is derived from an EMBL/GenBank/DDBJ whole genome shotgun (WGS) entry which is preliminary data.</text>
</comment>
<dbReference type="SUPFAM" id="SSF56300">
    <property type="entry name" value="Metallo-dependent phosphatases"/>
    <property type="match status" value="1"/>
</dbReference>
<accession>A0A2S8FCT4</accession>
<dbReference type="InterPro" id="IPR039331">
    <property type="entry name" value="PAPs-like"/>
</dbReference>
<organism evidence="3 4">
    <name type="scientific">Blastopirellula marina</name>
    <dbReference type="NCBI Taxonomy" id="124"/>
    <lineage>
        <taxon>Bacteria</taxon>
        <taxon>Pseudomonadati</taxon>
        <taxon>Planctomycetota</taxon>
        <taxon>Planctomycetia</taxon>
        <taxon>Pirellulales</taxon>
        <taxon>Pirellulaceae</taxon>
        <taxon>Blastopirellula</taxon>
    </lineage>
</organism>
<protein>
    <recommendedName>
        <fullName evidence="2">Calcineurin-like phosphoesterase domain-containing protein</fullName>
    </recommendedName>
</protein>
<sequence length="422" mass="45699">MPIDPSAANHSPSNRRDFLTTVSSIAIGTGVMSQAVSAQQPVAPQTKSGLPVLQTPTASSISVAWSTPELATGWIEYGTTPELGKRATASSNGLNQLGTRFLSARLNDLPTGQKIYYRTVTAPIEFKNAYQIQQGEPVVGETFAFHTLDASAPSASFAMINDTHEKPEVLRSITEQLSKESVDFTVWNGDVFNDVRSDDQIVEQILEPAGGGYATERPVLFTSGNHDVRGVHARALSQAMLDWPNQGELGRSFAVRQGPMAIIGLDTGEDKPDAHPVFAGLVNFEPYREAQGEWLAETLKRDEIASAPYIVVFCHIPLWGRPGDNPGDTLDGYASYSRQSQRAWHPHLAKAGVQLVASGHTHRFRYDEPTAEHTYAQIVGGGPSLSRGTIIRASADAEEMTLTASTLDGNKLGTWTFAPREV</sequence>
<dbReference type="AlphaFoldDB" id="A0A2S8FCT4"/>
<dbReference type="Gene3D" id="3.60.21.10">
    <property type="match status" value="1"/>
</dbReference>
<dbReference type="EMBL" id="PUHY01000015">
    <property type="protein sequence ID" value="PQO29754.1"/>
    <property type="molecule type" value="Genomic_DNA"/>
</dbReference>
<reference evidence="3 4" key="1">
    <citation type="submission" date="2018-02" db="EMBL/GenBank/DDBJ databases">
        <title>Comparative genomes isolates from brazilian mangrove.</title>
        <authorList>
            <person name="Araujo J.E."/>
            <person name="Taketani R.G."/>
            <person name="Silva M.C.P."/>
            <person name="Loureco M.V."/>
            <person name="Andreote F.D."/>
        </authorList>
    </citation>
    <scope>NUCLEOTIDE SEQUENCE [LARGE SCALE GENOMIC DNA]</scope>
    <source>
        <strain evidence="3 4">Hex-1 MGV</strain>
    </source>
</reference>
<evidence type="ECO:0000259" key="2">
    <source>
        <dbReference type="Pfam" id="PF00149"/>
    </source>
</evidence>
<proteinExistence type="predicted"/>
<dbReference type="PANTHER" id="PTHR22953">
    <property type="entry name" value="ACID PHOSPHATASE RELATED"/>
    <property type="match status" value="1"/>
</dbReference>
<dbReference type="PANTHER" id="PTHR22953:SF153">
    <property type="entry name" value="PURPLE ACID PHOSPHATASE"/>
    <property type="match status" value="1"/>
</dbReference>
<dbReference type="Pfam" id="PF00149">
    <property type="entry name" value="Metallophos"/>
    <property type="match status" value="1"/>
</dbReference>
<dbReference type="OrthoDB" id="9809781at2"/>
<dbReference type="InterPro" id="IPR004843">
    <property type="entry name" value="Calcineurin-like_PHP"/>
</dbReference>
<name>A0A2S8FCT4_9BACT</name>
<evidence type="ECO:0000313" key="3">
    <source>
        <dbReference type="EMBL" id="PQO29754.1"/>
    </source>
</evidence>
<gene>
    <name evidence="3" type="ORF">C5Y83_27315</name>
</gene>
<keyword evidence="1" id="KW-0732">Signal</keyword>
<dbReference type="InterPro" id="IPR029052">
    <property type="entry name" value="Metallo-depent_PP-like"/>
</dbReference>
<feature type="domain" description="Calcineurin-like phosphoesterase" evidence="2">
    <location>
        <begin position="157"/>
        <end position="363"/>
    </location>
</feature>
<evidence type="ECO:0000313" key="4">
    <source>
        <dbReference type="Proteomes" id="UP000238322"/>
    </source>
</evidence>
<dbReference type="GO" id="GO:0003993">
    <property type="term" value="F:acid phosphatase activity"/>
    <property type="evidence" value="ECO:0007669"/>
    <property type="project" value="InterPro"/>
</dbReference>